<sequence>FSIVDNCAFFGGSTTANTKGILIGIEAEEANEMMAFSKITNCKWNTFLARENELDIGIQIGMSSAQIAGRIFYGSEISDNIIMAKDYGIHLYTGESNNNGSVIARNVIGSVQLEAGAQHGIYSAAADELTKVTDNRISSVEAPITNFATANVIFNVTSTAGNETDVEWTWS</sequence>
<organism evidence="1">
    <name type="scientific">marine sediment metagenome</name>
    <dbReference type="NCBI Taxonomy" id="412755"/>
    <lineage>
        <taxon>unclassified sequences</taxon>
        <taxon>metagenomes</taxon>
        <taxon>ecological metagenomes</taxon>
    </lineage>
</organism>
<name>X0WLK2_9ZZZZ</name>
<evidence type="ECO:0008006" key="2">
    <source>
        <dbReference type="Google" id="ProtNLM"/>
    </source>
</evidence>
<reference evidence="1" key="1">
    <citation type="journal article" date="2014" name="Front. Microbiol.">
        <title>High frequency of phylogenetically diverse reductive dehalogenase-homologous genes in deep subseafloor sedimentary metagenomes.</title>
        <authorList>
            <person name="Kawai M."/>
            <person name="Futagami T."/>
            <person name="Toyoda A."/>
            <person name="Takaki Y."/>
            <person name="Nishi S."/>
            <person name="Hori S."/>
            <person name="Arai W."/>
            <person name="Tsubouchi T."/>
            <person name="Morono Y."/>
            <person name="Uchiyama I."/>
            <person name="Ito T."/>
            <person name="Fujiyama A."/>
            <person name="Inagaki F."/>
            <person name="Takami H."/>
        </authorList>
    </citation>
    <scope>NUCLEOTIDE SEQUENCE</scope>
    <source>
        <strain evidence="1">Expedition CK06-06</strain>
    </source>
</reference>
<feature type="non-terminal residue" evidence="1">
    <location>
        <position position="1"/>
    </location>
</feature>
<dbReference type="AlphaFoldDB" id="X0WLK2"/>
<comment type="caution">
    <text evidence="1">The sequence shown here is derived from an EMBL/GenBank/DDBJ whole genome shotgun (WGS) entry which is preliminary data.</text>
</comment>
<evidence type="ECO:0000313" key="1">
    <source>
        <dbReference type="EMBL" id="GAG31859.1"/>
    </source>
</evidence>
<protein>
    <recommendedName>
        <fullName evidence="2">Right handed beta helix domain-containing protein</fullName>
    </recommendedName>
</protein>
<gene>
    <name evidence="1" type="ORF">S01H1_64786</name>
</gene>
<accession>X0WLK2</accession>
<proteinExistence type="predicted"/>
<dbReference type="EMBL" id="BARS01042721">
    <property type="protein sequence ID" value="GAG31859.1"/>
    <property type="molecule type" value="Genomic_DNA"/>
</dbReference>